<feature type="domain" description="S1-like" evidence="6">
    <location>
        <begin position="1"/>
        <end position="70"/>
    </location>
</feature>
<dbReference type="InterPro" id="IPR006196">
    <property type="entry name" value="RNA-binding_domain_S1_IF1"/>
</dbReference>
<proteinExistence type="inferred from homology"/>
<dbReference type="PROSITE" id="PS50832">
    <property type="entry name" value="S1_IF1_TYPE"/>
    <property type="match status" value="1"/>
</dbReference>
<evidence type="ECO:0000256" key="4">
    <source>
        <dbReference type="NCBIfam" id="TIGR00008"/>
    </source>
</evidence>
<evidence type="ECO:0000259" key="6">
    <source>
        <dbReference type="PROSITE" id="PS50832"/>
    </source>
</evidence>
<keyword evidence="3 5" id="KW-0648">Protein biosynthesis</keyword>
<gene>
    <name evidence="7" type="ORF">A2849_04165</name>
</gene>
<dbReference type="NCBIfam" id="TIGR00008">
    <property type="entry name" value="infA"/>
    <property type="match status" value="1"/>
</dbReference>
<dbReference type="GO" id="GO:0003723">
    <property type="term" value="F:RNA binding"/>
    <property type="evidence" value="ECO:0007669"/>
    <property type="project" value="InterPro"/>
</dbReference>
<evidence type="ECO:0000256" key="3">
    <source>
        <dbReference type="ARBA" id="ARBA00022917"/>
    </source>
</evidence>
<dbReference type="SUPFAM" id="SSF50249">
    <property type="entry name" value="Nucleic acid-binding proteins"/>
    <property type="match status" value="1"/>
</dbReference>
<accession>A0A1G2MAC7</accession>
<dbReference type="Gene3D" id="2.40.50.140">
    <property type="entry name" value="Nucleic acid-binding proteins"/>
    <property type="match status" value="1"/>
</dbReference>
<reference evidence="7 8" key="1">
    <citation type="journal article" date="2016" name="Nat. Commun.">
        <title>Thousands of microbial genomes shed light on interconnected biogeochemical processes in an aquifer system.</title>
        <authorList>
            <person name="Anantharaman K."/>
            <person name="Brown C.T."/>
            <person name="Hug L.A."/>
            <person name="Sharon I."/>
            <person name="Castelle C.J."/>
            <person name="Probst A.J."/>
            <person name="Thomas B.C."/>
            <person name="Singh A."/>
            <person name="Wilkins M.J."/>
            <person name="Karaoz U."/>
            <person name="Brodie E.L."/>
            <person name="Williams K.H."/>
            <person name="Hubbard S.S."/>
            <person name="Banfield J.F."/>
        </authorList>
    </citation>
    <scope>NUCLEOTIDE SEQUENCE [LARGE SCALE GENOMIC DNA]</scope>
</reference>
<dbReference type="GO" id="GO:0005829">
    <property type="term" value="C:cytosol"/>
    <property type="evidence" value="ECO:0007669"/>
    <property type="project" value="TreeGrafter"/>
</dbReference>
<evidence type="ECO:0000313" key="8">
    <source>
        <dbReference type="Proteomes" id="UP000178121"/>
    </source>
</evidence>
<dbReference type="InterPro" id="IPR012340">
    <property type="entry name" value="NA-bd_OB-fold"/>
</dbReference>
<dbReference type="Pfam" id="PF01176">
    <property type="entry name" value="eIF-1a"/>
    <property type="match status" value="1"/>
</dbReference>
<evidence type="ECO:0000256" key="5">
    <source>
        <dbReference type="PROSITE-ProRule" id="PRU00181"/>
    </source>
</evidence>
<evidence type="ECO:0000256" key="2">
    <source>
        <dbReference type="ARBA" id="ARBA00022540"/>
    </source>
</evidence>
<evidence type="ECO:0000256" key="1">
    <source>
        <dbReference type="ARBA" id="ARBA00010939"/>
    </source>
</evidence>
<comment type="similarity">
    <text evidence="1">Belongs to the IF-1 family.</text>
</comment>
<comment type="caution">
    <text evidence="7">The sequence shown here is derived from an EMBL/GenBank/DDBJ whole genome shotgun (WGS) entry which is preliminary data.</text>
</comment>
<dbReference type="AlphaFoldDB" id="A0A1G2MAC7"/>
<dbReference type="Proteomes" id="UP000178121">
    <property type="component" value="Unassembled WGS sequence"/>
</dbReference>
<protein>
    <recommendedName>
        <fullName evidence="4">Translation initiation factor IF-1</fullName>
    </recommendedName>
</protein>
<name>A0A1G2MAC7_9BACT</name>
<sequence>MSSKGMTAVTGVVVEALPDTLFKVKLEDGTILLSYLAGKMRMHRIRVLIGDRVTVEIDPYGGKGRIVKRL</sequence>
<dbReference type="PANTHER" id="PTHR33370:SF1">
    <property type="entry name" value="TRANSLATION INITIATION FACTOR IF-1, CHLOROPLASTIC"/>
    <property type="match status" value="1"/>
</dbReference>
<keyword evidence="2 5" id="KW-0396">Initiation factor</keyword>
<organism evidence="7 8">
    <name type="scientific">Candidatus Taylorbacteria bacterium RIFCSPHIGHO2_01_FULL_51_15</name>
    <dbReference type="NCBI Taxonomy" id="1802304"/>
    <lineage>
        <taxon>Bacteria</taxon>
        <taxon>Candidatus Tayloriibacteriota</taxon>
    </lineage>
</organism>
<dbReference type="EMBL" id="MHRI01000020">
    <property type="protein sequence ID" value="OHA20846.1"/>
    <property type="molecule type" value="Genomic_DNA"/>
</dbReference>
<evidence type="ECO:0000313" key="7">
    <source>
        <dbReference type="EMBL" id="OHA20846.1"/>
    </source>
</evidence>
<dbReference type="GO" id="GO:0003743">
    <property type="term" value="F:translation initiation factor activity"/>
    <property type="evidence" value="ECO:0007669"/>
    <property type="project" value="UniProtKB-UniRule"/>
</dbReference>
<dbReference type="GO" id="GO:0043022">
    <property type="term" value="F:ribosome binding"/>
    <property type="evidence" value="ECO:0007669"/>
    <property type="project" value="TreeGrafter"/>
</dbReference>
<dbReference type="PANTHER" id="PTHR33370">
    <property type="entry name" value="TRANSLATION INITIATION FACTOR IF-1, CHLOROPLASTIC"/>
    <property type="match status" value="1"/>
</dbReference>
<dbReference type="InterPro" id="IPR004368">
    <property type="entry name" value="TIF_IF1"/>
</dbReference>